<keyword evidence="2" id="KW-1185">Reference proteome</keyword>
<protein>
    <submittedName>
        <fullName evidence="1">Unnamed protein product</fullName>
    </submittedName>
</protein>
<dbReference type="Proteomes" id="UP001165083">
    <property type="component" value="Unassembled WGS sequence"/>
</dbReference>
<comment type="caution">
    <text evidence="1">The sequence shown here is derived from an EMBL/GenBank/DDBJ whole genome shotgun (WGS) entry which is preliminary data.</text>
</comment>
<sequence length="94" mass="9933">MDRVVEHCIGLVEQEKSQPSAEAAGPAVATHVRVGGVELMCAAMSGTAPVEEVVRLLVALAGGEDGNTFVLEDPMRRTNDKSTMVTMHRFGAVP</sequence>
<dbReference type="AlphaFoldDB" id="A0A9W6UAF8"/>
<dbReference type="EMBL" id="BSXW01000792">
    <property type="protein sequence ID" value="GMF29704.1"/>
    <property type="molecule type" value="Genomic_DNA"/>
</dbReference>
<evidence type="ECO:0000313" key="2">
    <source>
        <dbReference type="Proteomes" id="UP001165083"/>
    </source>
</evidence>
<accession>A0A9W6UAF8</accession>
<evidence type="ECO:0000313" key="1">
    <source>
        <dbReference type="EMBL" id="GMF29704.1"/>
    </source>
</evidence>
<proteinExistence type="predicted"/>
<organism evidence="1 2">
    <name type="scientific">Phytophthora lilii</name>
    <dbReference type="NCBI Taxonomy" id="2077276"/>
    <lineage>
        <taxon>Eukaryota</taxon>
        <taxon>Sar</taxon>
        <taxon>Stramenopiles</taxon>
        <taxon>Oomycota</taxon>
        <taxon>Peronosporomycetes</taxon>
        <taxon>Peronosporales</taxon>
        <taxon>Peronosporaceae</taxon>
        <taxon>Phytophthora</taxon>
    </lineage>
</organism>
<reference evidence="1" key="1">
    <citation type="submission" date="2023-04" db="EMBL/GenBank/DDBJ databases">
        <title>Phytophthora lilii NBRC 32176.</title>
        <authorList>
            <person name="Ichikawa N."/>
            <person name="Sato H."/>
            <person name="Tonouchi N."/>
        </authorList>
    </citation>
    <scope>NUCLEOTIDE SEQUENCE</scope>
    <source>
        <strain evidence="1">NBRC 32176</strain>
    </source>
</reference>
<name>A0A9W6UAF8_9STRA</name>
<gene>
    <name evidence="1" type="ORF">Plil01_001262800</name>
</gene>